<dbReference type="SUPFAM" id="SSF52540">
    <property type="entry name" value="P-loop containing nucleoside triphosphate hydrolases"/>
    <property type="match status" value="1"/>
</dbReference>
<gene>
    <name evidence="6 8" type="primary">smc</name>
    <name evidence="8" type="ORF">LSG31_15075</name>
</gene>
<comment type="similarity">
    <text evidence="6">Belongs to the SMC family.</text>
</comment>
<dbReference type="Gene3D" id="1.20.1060.20">
    <property type="match status" value="1"/>
</dbReference>
<feature type="binding site" evidence="6">
    <location>
        <begin position="32"/>
        <end position="39"/>
    </location>
    <ligand>
        <name>ATP</name>
        <dbReference type="ChEBI" id="CHEBI:30616"/>
    </ligand>
</feature>
<name>A0ABY4CFN9_9BACL</name>
<keyword evidence="4 6" id="KW-0175">Coiled coil</keyword>
<keyword evidence="5 6" id="KW-0238">DNA-binding</keyword>
<proteinExistence type="inferred from homology"/>
<protein>
    <recommendedName>
        <fullName evidence="6">Chromosome partition protein Smc</fullName>
    </recommendedName>
</protein>
<evidence type="ECO:0000313" key="9">
    <source>
        <dbReference type="Proteomes" id="UP000830167"/>
    </source>
</evidence>
<keyword evidence="1 6" id="KW-0963">Cytoplasm</keyword>
<dbReference type="SMART" id="SM00968">
    <property type="entry name" value="SMC_hinge"/>
    <property type="match status" value="1"/>
</dbReference>
<feature type="coiled-coil region" evidence="6">
    <location>
        <begin position="737"/>
        <end position="939"/>
    </location>
</feature>
<evidence type="ECO:0000256" key="4">
    <source>
        <dbReference type="ARBA" id="ARBA00023054"/>
    </source>
</evidence>
<dbReference type="InterPro" id="IPR010935">
    <property type="entry name" value="SMC_hinge"/>
</dbReference>
<dbReference type="InterPro" id="IPR024704">
    <property type="entry name" value="SMC"/>
</dbReference>
<evidence type="ECO:0000256" key="2">
    <source>
        <dbReference type="ARBA" id="ARBA00022741"/>
    </source>
</evidence>
<dbReference type="Gene3D" id="3.40.50.300">
    <property type="entry name" value="P-loop containing nucleotide triphosphate hydrolases"/>
    <property type="match status" value="2"/>
</dbReference>
<dbReference type="Pfam" id="PF02463">
    <property type="entry name" value="SMC_N"/>
    <property type="match status" value="1"/>
</dbReference>
<keyword evidence="3 6" id="KW-0067">ATP-binding</keyword>
<dbReference type="NCBIfam" id="TIGR02168">
    <property type="entry name" value="SMC_prok_B"/>
    <property type="match status" value="1"/>
</dbReference>
<dbReference type="InterPro" id="IPR036277">
    <property type="entry name" value="SMC_hinge_sf"/>
</dbReference>
<keyword evidence="9" id="KW-1185">Reference proteome</keyword>
<feature type="coiled-coil region" evidence="6">
    <location>
        <begin position="339"/>
        <end position="373"/>
    </location>
</feature>
<feature type="coiled-coil region" evidence="6">
    <location>
        <begin position="408"/>
        <end position="498"/>
    </location>
</feature>
<accession>A0ABY4CFN9</accession>
<dbReference type="EMBL" id="CP089291">
    <property type="protein sequence ID" value="UOF89228.1"/>
    <property type="molecule type" value="Genomic_DNA"/>
</dbReference>
<dbReference type="Proteomes" id="UP000830167">
    <property type="component" value="Chromosome"/>
</dbReference>
<evidence type="ECO:0000256" key="1">
    <source>
        <dbReference type="ARBA" id="ARBA00022490"/>
    </source>
</evidence>
<evidence type="ECO:0000259" key="7">
    <source>
        <dbReference type="SMART" id="SM00968"/>
    </source>
</evidence>
<dbReference type="InterPro" id="IPR027417">
    <property type="entry name" value="P-loop_NTPase"/>
</dbReference>
<reference evidence="8" key="1">
    <citation type="submission" date="2021-12" db="EMBL/GenBank/DDBJ databases">
        <title>Alicyclobacillaceae gen. nov., sp. nov., isolated from chalcocite enrichment system.</title>
        <authorList>
            <person name="Jiang Z."/>
        </authorList>
    </citation>
    <scope>NUCLEOTIDE SEQUENCE</scope>
    <source>
        <strain evidence="8">MYW30-H2</strain>
    </source>
</reference>
<sequence>MYLKRMEITGFKSFADRTELEFVPGVTAVVGPNGSGKSNISDSIRWVLGEQSAKSLRGAKMEDVIFAGSDTRKPVNYCEVTLTLENSDRKLDLDYTEVTITRRVYRSGDSEYMINKQSCRLRDIHELFMDTGLGKEAYSVIGQGKIEEILSTKAEDRRGIFEEAAGIVKYKTRKKEAEKKLEETEGNLLRIGDIIGELEEQIQPLAEQAEVAQRFQILKEDLKVTEIGLYIYDINDLHEKWTQSKAEYQKFEQQQLDQAGRVNSLEADVTKSKWIAEQVEQRLEHLQQQHLEVVTEAEKVEGRKEVLIERQQNLLLGREEAVATIHRMQKEHGQLQATRMANEQKIDETRTTIQSLRAELLEKSNANDEMQARLKKEELLEASKSELIECLNQTAGRKNEKNHILQQSELFARRVEKFQKEQQELEQRFAALYEEFAESNDRLQQVNATIQHLEEQRQQGMLLLQQSQQQQRGFEQKLQQLQNQETSLRSRLDLLKDMQQEYGGYMQGVKTVLQAKDGVLSGVHGAVAELFSVDREYEVAVETALGGALQNIVVDDEKSGRAAIEYLKKKGGRATFMPLNVVKGRSLSNSDYEALRQEQGFIGVASQLVRTSPDYRGILENLLGQVILARTLVDANRLAKRIGYRYRIVTLEGDVVNPGGTMTGGSIQRKGTSLLGRSREIEELEQTLAAVGKQQQSVLQERQEFEQSVSEHATIATKTDEQLKHLHEQERIAATGIHEKKVELRNLEERKAATAMELEQSQKEWQALQAREQRVEQELAEITQKTDELQQHIQRLQNDLRKEQLAAEDKNEEITEVRVRLASHEQTELNLKQQNLELYERTLALEQELETKKQEYQGIEKRLSITKNELAAIQTEHEQLVKQKEASQSELDKGKEEKNQIARTIATQEHLAKEARLALKQFEQQMHQFEVRVNRLDVELTNVLNKLSEEYHLTYDMAKQRYQVPEQIEEAKQYVKRIRQQIEQLGDVNIGAIEEYARVKERYEFLSDQRTDLLEAKEKLYEVITEIDQEMSKRFHETFIAIREQFGVAFTQLFGGGRADLLLSNPDDILATGIDIVAQPPGKKLQNLALLSGGERALTAMALLFAILRVKPVPFCVLDEVEAALDEANVSRFAEYLREFSSKTQFIVITHRKGTMEGADVLYGVTMQESGVSKLISVKLTDQALETAS</sequence>
<dbReference type="PIRSF" id="PIRSF005719">
    <property type="entry name" value="SMC"/>
    <property type="match status" value="1"/>
</dbReference>
<comment type="subcellular location">
    <subcellularLocation>
        <location evidence="6">Cytoplasm</location>
    </subcellularLocation>
</comment>
<comment type="function">
    <text evidence="6">Required for chromosome condensation and partitioning.</text>
</comment>
<dbReference type="PANTHER" id="PTHR43977">
    <property type="entry name" value="STRUCTURAL MAINTENANCE OF CHROMOSOMES PROTEIN 3"/>
    <property type="match status" value="1"/>
</dbReference>
<dbReference type="RefSeq" id="WP_347435914.1">
    <property type="nucleotide sequence ID" value="NZ_CP089291.1"/>
</dbReference>
<dbReference type="InterPro" id="IPR011890">
    <property type="entry name" value="SMC_prok"/>
</dbReference>
<evidence type="ECO:0000256" key="5">
    <source>
        <dbReference type="ARBA" id="ARBA00023125"/>
    </source>
</evidence>
<evidence type="ECO:0000256" key="6">
    <source>
        <dbReference type="HAMAP-Rule" id="MF_01894"/>
    </source>
</evidence>
<feature type="domain" description="SMC hinge" evidence="7">
    <location>
        <begin position="521"/>
        <end position="639"/>
    </location>
</feature>
<dbReference type="Gene3D" id="3.30.70.1620">
    <property type="match status" value="1"/>
</dbReference>
<dbReference type="CDD" id="cd03278">
    <property type="entry name" value="ABC_SMC_barmotin"/>
    <property type="match status" value="2"/>
</dbReference>
<comment type="domain">
    <text evidence="6">Contains large globular domains required for ATP hydrolysis at each terminus and a third globular domain forming a flexible hinge near the middle of the molecule. These domains are separated by coiled-coil structures.</text>
</comment>
<dbReference type="Pfam" id="PF06470">
    <property type="entry name" value="SMC_hinge"/>
    <property type="match status" value="1"/>
</dbReference>
<dbReference type="InterPro" id="IPR003395">
    <property type="entry name" value="RecF/RecN/SMC_N"/>
</dbReference>
<evidence type="ECO:0000256" key="3">
    <source>
        <dbReference type="ARBA" id="ARBA00022840"/>
    </source>
</evidence>
<dbReference type="HAMAP" id="MF_01894">
    <property type="entry name" value="Smc_prok"/>
    <property type="match status" value="1"/>
</dbReference>
<comment type="subunit">
    <text evidence="6">Homodimer.</text>
</comment>
<dbReference type="SUPFAM" id="SSF75553">
    <property type="entry name" value="Smc hinge domain"/>
    <property type="match status" value="1"/>
</dbReference>
<keyword evidence="2 6" id="KW-0547">Nucleotide-binding</keyword>
<evidence type="ECO:0000313" key="8">
    <source>
        <dbReference type="EMBL" id="UOF89228.1"/>
    </source>
</evidence>
<organism evidence="8 9">
    <name type="scientific">Fodinisporobacter ferrooxydans</name>
    <dbReference type="NCBI Taxonomy" id="2901836"/>
    <lineage>
        <taxon>Bacteria</taxon>
        <taxon>Bacillati</taxon>
        <taxon>Bacillota</taxon>
        <taxon>Bacilli</taxon>
        <taxon>Bacillales</taxon>
        <taxon>Alicyclobacillaceae</taxon>
        <taxon>Fodinisporobacter</taxon>
    </lineage>
</organism>